<dbReference type="InParanoid" id="M1DJ05"/>
<dbReference type="AlphaFoldDB" id="M1DJ05"/>
<name>M1DJ05_SOLTU</name>
<accession>M1DJ05</accession>
<dbReference type="HOGENOM" id="CLU_159615_0_0_1"/>
<organism evidence="2 3">
    <name type="scientific">Solanum tuberosum</name>
    <name type="common">Potato</name>
    <dbReference type="NCBI Taxonomy" id="4113"/>
    <lineage>
        <taxon>Eukaryota</taxon>
        <taxon>Viridiplantae</taxon>
        <taxon>Streptophyta</taxon>
        <taxon>Embryophyta</taxon>
        <taxon>Tracheophyta</taxon>
        <taxon>Spermatophyta</taxon>
        <taxon>Magnoliopsida</taxon>
        <taxon>eudicotyledons</taxon>
        <taxon>Gunneridae</taxon>
        <taxon>Pentapetalae</taxon>
        <taxon>asterids</taxon>
        <taxon>lamiids</taxon>
        <taxon>Solanales</taxon>
        <taxon>Solanaceae</taxon>
        <taxon>Solanoideae</taxon>
        <taxon>Solaneae</taxon>
        <taxon>Solanum</taxon>
    </lineage>
</organism>
<reference evidence="3" key="1">
    <citation type="journal article" date="2011" name="Nature">
        <title>Genome sequence and analysis of the tuber crop potato.</title>
        <authorList>
            <consortium name="The Potato Genome Sequencing Consortium"/>
        </authorList>
    </citation>
    <scope>NUCLEOTIDE SEQUENCE [LARGE SCALE GENOMIC DNA]</scope>
    <source>
        <strain evidence="3">cv. DM1-3 516 R44</strain>
    </source>
</reference>
<dbReference type="Proteomes" id="UP000011115">
    <property type="component" value="Unassembled WGS sequence"/>
</dbReference>
<evidence type="ECO:0000313" key="3">
    <source>
        <dbReference type="Proteomes" id="UP000011115"/>
    </source>
</evidence>
<feature type="region of interest" description="Disordered" evidence="1">
    <location>
        <begin position="20"/>
        <end position="47"/>
    </location>
</feature>
<evidence type="ECO:0000313" key="2">
    <source>
        <dbReference type="EnsemblPlants" id="PGSC0003DMT400089826"/>
    </source>
</evidence>
<dbReference type="Gramene" id="PGSC0003DMT400089826">
    <property type="protein sequence ID" value="PGSC0003DMT400089826"/>
    <property type="gene ID" value="PGSC0003DMG400039397"/>
</dbReference>
<sequence length="121" mass="13705">MESKIAYLNAELAAVVEREKKIEEREKKREEKERKRGGHCGSKGGREQELYVEVKKREVEFAMYPIRIDTTDKNVGEIQSFDVSTCAIVYVEGACHDPSLHPGRGRHSKTIVGPQVNPHPS</sequence>
<evidence type="ECO:0000256" key="1">
    <source>
        <dbReference type="SAM" id="MobiDB-lite"/>
    </source>
</evidence>
<proteinExistence type="predicted"/>
<dbReference type="EnsemblPlants" id="PGSC0003DMT400089826">
    <property type="protein sequence ID" value="PGSC0003DMT400089826"/>
    <property type="gene ID" value="PGSC0003DMG400039397"/>
</dbReference>
<feature type="compositionally biased region" description="Basic and acidic residues" evidence="1">
    <location>
        <begin position="20"/>
        <end position="34"/>
    </location>
</feature>
<keyword evidence="3" id="KW-1185">Reference proteome</keyword>
<protein>
    <submittedName>
        <fullName evidence="2">MuDR family transposase containing protein</fullName>
    </submittedName>
</protein>
<reference evidence="2" key="2">
    <citation type="submission" date="2015-06" db="UniProtKB">
        <authorList>
            <consortium name="EnsemblPlants"/>
        </authorList>
    </citation>
    <scope>IDENTIFICATION</scope>
    <source>
        <strain evidence="2">DM1-3 516 R44</strain>
    </source>
</reference>
<feature type="region of interest" description="Disordered" evidence="1">
    <location>
        <begin position="97"/>
        <end position="121"/>
    </location>
</feature>
<dbReference type="PaxDb" id="4113-PGSC0003DMT400089826"/>